<dbReference type="AlphaFoldDB" id="A0A5U9IAS6"/>
<evidence type="ECO:0000313" key="2">
    <source>
        <dbReference type="EMBL" id="EBS2301357.1"/>
    </source>
</evidence>
<organism evidence="2">
    <name type="scientific">Salmonella enterica subsp. enterica serovar Saintpaul</name>
    <dbReference type="NCBI Taxonomy" id="90105"/>
    <lineage>
        <taxon>Bacteria</taxon>
        <taxon>Pseudomonadati</taxon>
        <taxon>Pseudomonadota</taxon>
        <taxon>Gammaproteobacteria</taxon>
        <taxon>Enterobacterales</taxon>
        <taxon>Enterobacteriaceae</taxon>
        <taxon>Salmonella</taxon>
    </lineage>
</organism>
<proteinExistence type="predicted"/>
<accession>A0A5U9IAS6</accession>
<name>A0A5U9IAS6_SALET</name>
<evidence type="ECO:0008006" key="3">
    <source>
        <dbReference type="Google" id="ProtNLM"/>
    </source>
</evidence>
<dbReference type="EMBL" id="AAGUVH010000025">
    <property type="protein sequence ID" value="EBS2301357.1"/>
    <property type="molecule type" value="Genomic_DNA"/>
</dbReference>
<feature type="region of interest" description="Disordered" evidence="1">
    <location>
        <begin position="267"/>
        <end position="303"/>
    </location>
</feature>
<comment type="caution">
    <text evidence="2">The sequence shown here is derived from an EMBL/GenBank/DDBJ whole genome shotgun (WGS) entry which is preliminary data.</text>
</comment>
<protein>
    <recommendedName>
        <fullName evidence="3">Scaffolding protein</fullName>
    </recommendedName>
</protein>
<sequence>MSDMYFDTDSFYFESLVDVVETPAKAEKPYTTTEDIDQDGGVISDASDLFDPEELEQEESEVDPTGISDLVDSDAENADIVRIINDLPDDIPLDINGKTFTKAQLSDLTNRADEVTARDQWLDKQVKDFDEANEYVEMQILTRESAIDKNIAYLERMLDHPSLSSDDYKQYSKDLREAKAMKDDIITAAKDIVTARKQQQNILTQRRFADTDIAMTKIHPQYMGWRDQIIDYMMKDMGFSPEYVIKNYDKNLAQMAIESMMFRKSRTESQNKAREAARQKAVKSAPGAVSANRKQQDQKTVKANAVKKKIAKGEIERGDMGAWFDIIPD</sequence>
<evidence type="ECO:0000256" key="1">
    <source>
        <dbReference type="SAM" id="MobiDB-lite"/>
    </source>
</evidence>
<feature type="compositionally biased region" description="Basic and acidic residues" evidence="1">
    <location>
        <begin position="267"/>
        <end position="278"/>
    </location>
</feature>
<gene>
    <name evidence="2" type="ORF">DRT62_16750</name>
</gene>
<reference evidence="2" key="1">
    <citation type="submission" date="2018-07" db="EMBL/GenBank/DDBJ databases">
        <authorList>
            <person name="Ashton P.M."/>
            <person name="Dallman T."/>
            <person name="Nair S."/>
            <person name="De Pinna E."/>
            <person name="Peters T."/>
            <person name="Grant K."/>
        </authorList>
    </citation>
    <scope>NUCLEOTIDE SEQUENCE</scope>
    <source>
        <strain evidence="2">152466</strain>
    </source>
</reference>